<keyword evidence="3" id="KW-0812">Transmembrane</keyword>
<dbReference type="Proteomes" id="UP001187343">
    <property type="component" value="Unassembled WGS sequence"/>
</dbReference>
<dbReference type="PROSITE" id="PS50041">
    <property type="entry name" value="C_TYPE_LECTIN_2"/>
    <property type="match status" value="2"/>
</dbReference>
<dbReference type="InterPro" id="IPR016186">
    <property type="entry name" value="C-type_lectin-like/link_sf"/>
</dbReference>
<evidence type="ECO:0000256" key="3">
    <source>
        <dbReference type="SAM" id="Phobius"/>
    </source>
</evidence>
<evidence type="ECO:0000313" key="5">
    <source>
        <dbReference type="EMBL" id="KAK2916539.1"/>
    </source>
</evidence>
<comment type="caution">
    <text evidence="5">The sequence shown here is derived from an EMBL/GenBank/DDBJ whole genome shotgun (WGS) entry which is preliminary data.</text>
</comment>
<evidence type="ECO:0000256" key="1">
    <source>
        <dbReference type="ARBA" id="ARBA00004401"/>
    </source>
</evidence>
<dbReference type="PANTHER" id="PTHR45710">
    <property type="entry name" value="C-TYPE LECTIN DOMAIN-CONTAINING PROTEIN 180"/>
    <property type="match status" value="1"/>
</dbReference>
<name>A0AA88TZ80_9TELE</name>
<keyword evidence="6" id="KW-1185">Reference proteome</keyword>
<feature type="transmembrane region" description="Helical" evidence="3">
    <location>
        <begin position="235"/>
        <end position="261"/>
    </location>
</feature>
<dbReference type="GO" id="GO:0005886">
    <property type="term" value="C:plasma membrane"/>
    <property type="evidence" value="ECO:0007669"/>
    <property type="project" value="UniProtKB-SubCell"/>
</dbReference>
<keyword evidence="3" id="KW-1133">Transmembrane helix</keyword>
<feature type="domain" description="C-type lectin" evidence="4">
    <location>
        <begin position="317"/>
        <end position="440"/>
    </location>
</feature>
<keyword evidence="3" id="KW-0472">Membrane</keyword>
<dbReference type="SUPFAM" id="SSF56436">
    <property type="entry name" value="C-type lectin-like"/>
    <property type="match status" value="2"/>
</dbReference>
<reference evidence="5" key="1">
    <citation type="submission" date="2023-08" db="EMBL/GenBank/DDBJ databases">
        <title>Chromosome-level Genome Assembly of mud carp (Cirrhinus molitorella).</title>
        <authorList>
            <person name="Liu H."/>
        </authorList>
    </citation>
    <scope>NUCLEOTIDE SEQUENCE</scope>
    <source>
        <strain evidence="5">Prfri</strain>
        <tissue evidence="5">Muscle</tissue>
    </source>
</reference>
<dbReference type="Gene3D" id="3.10.100.10">
    <property type="entry name" value="Mannose-Binding Protein A, subunit A"/>
    <property type="match status" value="2"/>
</dbReference>
<evidence type="ECO:0000259" key="4">
    <source>
        <dbReference type="PROSITE" id="PS50041"/>
    </source>
</evidence>
<dbReference type="PANTHER" id="PTHR45710:SF26">
    <property type="entry name" value="RH26557P"/>
    <property type="match status" value="1"/>
</dbReference>
<proteinExistence type="predicted"/>
<comment type="subcellular location">
    <subcellularLocation>
        <location evidence="1">Cell membrane</location>
        <topology evidence="1">Single-pass type II membrane protein</topology>
    </subcellularLocation>
</comment>
<organism evidence="5 6">
    <name type="scientific">Cirrhinus molitorella</name>
    <name type="common">mud carp</name>
    <dbReference type="NCBI Taxonomy" id="172907"/>
    <lineage>
        <taxon>Eukaryota</taxon>
        <taxon>Metazoa</taxon>
        <taxon>Chordata</taxon>
        <taxon>Craniata</taxon>
        <taxon>Vertebrata</taxon>
        <taxon>Euteleostomi</taxon>
        <taxon>Actinopterygii</taxon>
        <taxon>Neopterygii</taxon>
        <taxon>Teleostei</taxon>
        <taxon>Ostariophysi</taxon>
        <taxon>Cypriniformes</taxon>
        <taxon>Cyprinidae</taxon>
        <taxon>Labeoninae</taxon>
        <taxon>Labeonini</taxon>
        <taxon>Cirrhinus</taxon>
    </lineage>
</organism>
<dbReference type="SMART" id="SM00034">
    <property type="entry name" value="CLECT"/>
    <property type="match status" value="2"/>
</dbReference>
<dbReference type="InterPro" id="IPR001304">
    <property type="entry name" value="C-type_lectin-like"/>
</dbReference>
<keyword evidence="2" id="KW-1015">Disulfide bond</keyword>
<sequence>MPENIYRNTLPGHNLRSAENEQNKKCVCNKRNSSNELFLLFVFIFLALLTTAVLTYLYHFSKASQVMGCKPVTNDSNLEVNKPSLPCSYKGLPEKWIQDKGRFYVFSNDTKNWNSSRQRCQDLGGDLIIINSSEEQEFLAQQIVTFNALVLHWIGLTDQQTEGVWLWVDNTPLNNNVSWNFPPDDNDINDPMGEDCAVLNGHMSAAIYSNTIPRPTSRSAHKDQNRNCFADKREAISVVVFLSVLLFLSLLANSLLPYLYYSNGLDGLISCEPVRNCSDRDVGNDAHIEQFLHKVMENRSQAHHCPKKNFSEKWVQNNGRFYAFSTDTKDWNSSRQRCQDLGGDLVIINSSNEQRYLADQIHSIGTQTLYWIGLTDSRTEGVWLWVDDTKNHLSFWARPPDDYKSADNPMGEDCVVLNGRMSEAKWGDVFCLREERSICEIPCS</sequence>
<dbReference type="EMBL" id="JAUYZG010000001">
    <property type="protein sequence ID" value="KAK2916539.1"/>
    <property type="molecule type" value="Genomic_DNA"/>
</dbReference>
<gene>
    <name evidence="5" type="ORF">Q8A67_000913</name>
</gene>
<accession>A0AA88TZ80</accession>
<dbReference type="InterPro" id="IPR018378">
    <property type="entry name" value="C-type_lectin_CS"/>
</dbReference>
<dbReference type="AlphaFoldDB" id="A0AA88TZ80"/>
<dbReference type="InterPro" id="IPR050828">
    <property type="entry name" value="C-type_lectin/matrix_domain"/>
</dbReference>
<protein>
    <recommendedName>
        <fullName evidence="4">C-type lectin domain-containing protein</fullName>
    </recommendedName>
</protein>
<evidence type="ECO:0000313" key="6">
    <source>
        <dbReference type="Proteomes" id="UP001187343"/>
    </source>
</evidence>
<dbReference type="Pfam" id="PF00059">
    <property type="entry name" value="Lectin_C"/>
    <property type="match status" value="2"/>
</dbReference>
<dbReference type="PROSITE" id="PS00615">
    <property type="entry name" value="C_TYPE_LECTIN_1"/>
    <property type="match status" value="1"/>
</dbReference>
<dbReference type="InterPro" id="IPR016187">
    <property type="entry name" value="CTDL_fold"/>
</dbReference>
<feature type="domain" description="C-type lectin" evidence="4">
    <location>
        <begin position="99"/>
        <end position="199"/>
    </location>
</feature>
<feature type="transmembrane region" description="Helical" evidence="3">
    <location>
        <begin position="37"/>
        <end position="58"/>
    </location>
</feature>
<evidence type="ECO:0000256" key="2">
    <source>
        <dbReference type="ARBA" id="ARBA00023157"/>
    </source>
</evidence>